<dbReference type="SMART" id="SM00631">
    <property type="entry name" value="Zn_pept"/>
    <property type="match status" value="1"/>
</dbReference>
<evidence type="ECO:0000313" key="16">
    <source>
        <dbReference type="Proteomes" id="UP000274131"/>
    </source>
</evidence>
<dbReference type="CDD" id="cd03860">
    <property type="entry name" value="M14_CP_A-B_like"/>
    <property type="match status" value="1"/>
</dbReference>
<dbReference type="EMBL" id="UXUI01011138">
    <property type="protein sequence ID" value="VDD95980.1"/>
    <property type="molecule type" value="Genomic_DNA"/>
</dbReference>
<dbReference type="OrthoDB" id="3626597at2759"/>
<dbReference type="PRINTS" id="PR00765">
    <property type="entry name" value="CRBOXYPTASEA"/>
</dbReference>
<dbReference type="AlphaFoldDB" id="A0A0N4VKN5"/>
<dbReference type="GO" id="GO:0006508">
    <property type="term" value="P:proteolysis"/>
    <property type="evidence" value="ECO:0007669"/>
    <property type="project" value="UniProtKB-KW"/>
</dbReference>
<dbReference type="PROSITE" id="PS52035">
    <property type="entry name" value="PEPTIDASE_M14"/>
    <property type="match status" value="1"/>
</dbReference>
<evidence type="ECO:0000313" key="15">
    <source>
        <dbReference type="EMBL" id="VDD95980.1"/>
    </source>
</evidence>
<comment type="subcellular location">
    <subcellularLocation>
        <location evidence="2">Secreted</location>
    </subcellularLocation>
</comment>
<evidence type="ECO:0000256" key="11">
    <source>
        <dbReference type="ARBA" id="ARBA00023157"/>
    </source>
</evidence>
<keyword evidence="11" id="KW-1015">Disulfide bond</keyword>
<proteinExistence type="inferred from homology"/>
<keyword evidence="10" id="KW-0482">Metalloprotease</keyword>
<dbReference type="GO" id="GO:0008270">
    <property type="term" value="F:zinc ion binding"/>
    <property type="evidence" value="ECO:0007669"/>
    <property type="project" value="InterPro"/>
</dbReference>
<feature type="domain" description="Peptidase M14" evidence="14">
    <location>
        <begin position="15"/>
        <end position="310"/>
    </location>
</feature>
<dbReference type="Gene3D" id="3.40.630.10">
    <property type="entry name" value="Zn peptidases"/>
    <property type="match status" value="1"/>
</dbReference>
<dbReference type="PANTHER" id="PTHR11705:SF139">
    <property type="entry name" value="PEPTIDASE M14 CARBOXYPEPTIDASE A DOMAIN-CONTAINING PROTEIN"/>
    <property type="match status" value="1"/>
</dbReference>
<gene>
    <name evidence="15" type="ORF">EVEC_LOCUS10731</name>
</gene>
<evidence type="ECO:0000256" key="1">
    <source>
        <dbReference type="ARBA" id="ARBA00001947"/>
    </source>
</evidence>
<keyword evidence="9" id="KW-0862">Zinc</keyword>
<evidence type="ECO:0000256" key="8">
    <source>
        <dbReference type="ARBA" id="ARBA00022801"/>
    </source>
</evidence>
<evidence type="ECO:0000256" key="6">
    <source>
        <dbReference type="ARBA" id="ARBA00022670"/>
    </source>
</evidence>
<reference evidence="17" key="1">
    <citation type="submission" date="2017-02" db="UniProtKB">
        <authorList>
            <consortium name="WormBaseParasite"/>
        </authorList>
    </citation>
    <scope>IDENTIFICATION</scope>
</reference>
<evidence type="ECO:0000256" key="12">
    <source>
        <dbReference type="ARBA" id="ARBA00057299"/>
    </source>
</evidence>
<keyword evidence="5" id="KW-0121">Carboxypeptidase</keyword>
<evidence type="ECO:0000256" key="7">
    <source>
        <dbReference type="ARBA" id="ARBA00022723"/>
    </source>
</evidence>
<organism evidence="17">
    <name type="scientific">Enterobius vermicularis</name>
    <name type="common">Human pinworm</name>
    <dbReference type="NCBI Taxonomy" id="51028"/>
    <lineage>
        <taxon>Eukaryota</taxon>
        <taxon>Metazoa</taxon>
        <taxon>Ecdysozoa</taxon>
        <taxon>Nematoda</taxon>
        <taxon>Chromadorea</taxon>
        <taxon>Rhabditida</taxon>
        <taxon>Spirurina</taxon>
        <taxon>Oxyuridomorpha</taxon>
        <taxon>Oxyuroidea</taxon>
        <taxon>Oxyuridae</taxon>
        <taxon>Enterobius</taxon>
    </lineage>
</organism>
<comment type="function">
    <text evidence="12">Involved in the digestion of the blood meal.</text>
</comment>
<dbReference type="Proteomes" id="UP000274131">
    <property type="component" value="Unassembled WGS sequence"/>
</dbReference>
<dbReference type="STRING" id="51028.A0A0N4VKN5"/>
<evidence type="ECO:0000256" key="10">
    <source>
        <dbReference type="ARBA" id="ARBA00023049"/>
    </source>
</evidence>
<dbReference type="GO" id="GO:0004181">
    <property type="term" value="F:metallocarboxypeptidase activity"/>
    <property type="evidence" value="ECO:0007669"/>
    <property type="project" value="InterPro"/>
</dbReference>
<evidence type="ECO:0000313" key="17">
    <source>
        <dbReference type="WBParaSite" id="EVEC_0001142301-mRNA-1"/>
    </source>
</evidence>
<evidence type="ECO:0000256" key="2">
    <source>
        <dbReference type="ARBA" id="ARBA00004613"/>
    </source>
</evidence>
<comment type="similarity">
    <text evidence="3 13">Belongs to the peptidase M14 family.</text>
</comment>
<accession>A0A0N4VKN5</accession>
<keyword evidence="8" id="KW-0378">Hydrolase</keyword>
<dbReference type="PANTHER" id="PTHR11705">
    <property type="entry name" value="PROTEASE FAMILY M14 CARBOXYPEPTIDASE A,B"/>
    <property type="match status" value="1"/>
</dbReference>
<dbReference type="WBParaSite" id="EVEC_0001142301-mRNA-1">
    <property type="protein sequence ID" value="EVEC_0001142301-mRNA-1"/>
    <property type="gene ID" value="EVEC_0001142301"/>
</dbReference>
<dbReference type="Pfam" id="PF00246">
    <property type="entry name" value="Peptidase_M14"/>
    <property type="match status" value="1"/>
</dbReference>
<keyword evidence="7" id="KW-0479">Metal-binding</keyword>
<evidence type="ECO:0000256" key="9">
    <source>
        <dbReference type="ARBA" id="ARBA00022833"/>
    </source>
</evidence>
<evidence type="ECO:0000256" key="13">
    <source>
        <dbReference type="PROSITE-ProRule" id="PRU01379"/>
    </source>
</evidence>
<evidence type="ECO:0000256" key="4">
    <source>
        <dbReference type="ARBA" id="ARBA00022525"/>
    </source>
</evidence>
<dbReference type="FunFam" id="3.40.630.10:FF:000040">
    <property type="entry name" value="zinc carboxypeptidase"/>
    <property type="match status" value="1"/>
</dbReference>
<protein>
    <submittedName>
        <fullName evidence="17">Peptidase_M14 domain-containing protein</fullName>
    </submittedName>
</protein>
<evidence type="ECO:0000256" key="5">
    <source>
        <dbReference type="ARBA" id="ARBA00022645"/>
    </source>
</evidence>
<keyword evidence="6" id="KW-0645">Protease</keyword>
<keyword evidence="16" id="KW-1185">Reference proteome</keyword>
<evidence type="ECO:0000256" key="3">
    <source>
        <dbReference type="ARBA" id="ARBA00005988"/>
    </source>
</evidence>
<reference evidence="15 16" key="2">
    <citation type="submission" date="2018-10" db="EMBL/GenBank/DDBJ databases">
        <authorList>
            <consortium name="Pathogen Informatics"/>
        </authorList>
    </citation>
    <scope>NUCLEOTIDE SEQUENCE [LARGE SCALE GENOMIC DNA]</scope>
</reference>
<name>A0A0N4VKN5_ENTVE</name>
<evidence type="ECO:0000259" key="14">
    <source>
        <dbReference type="PROSITE" id="PS52035"/>
    </source>
</evidence>
<comment type="cofactor">
    <cofactor evidence="1">
        <name>Zn(2+)</name>
        <dbReference type="ChEBI" id="CHEBI:29105"/>
    </cofactor>
</comment>
<dbReference type="SUPFAM" id="SSF53187">
    <property type="entry name" value="Zn-dependent exopeptidases"/>
    <property type="match status" value="1"/>
</dbReference>
<dbReference type="InterPro" id="IPR000834">
    <property type="entry name" value="Peptidase_M14"/>
</dbReference>
<sequence>MVAPEFMETFLTLLESRDIQNIVEHLQNLSWQYPELVEVINFTTTFEGRDLIGIKVPFKVGRVKVFKPAIFIDAGIHAREWIAPAMITLYGRDDDITRMVDVFDWYFVPVANPDGYEYSMTADRYWRKTRSKNESVSKWCYGVDANRNWGYRWGEVGGSRNPCSGVYAGPTAFSEVEIAGIRDYITWKVADLKAYFSLHSYGQVILSPWGYTKERPDNYEEQHTLARAAAEAIRNKTGAEYKFGSISELMYPASGTSIDYMMSKKVPFTYGIELRPEDGELSSGFDLPASEIEPTGEELLSAFLTVAKHVAGRRSS</sequence>
<feature type="active site" description="Proton donor/acceptor" evidence="13">
    <location>
        <position position="273"/>
    </location>
</feature>
<keyword evidence="4" id="KW-0964">Secreted</keyword>
<dbReference type="GO" id="GO:0005615">
    <property type="term" value="C:extracellular space"/>
    <property type="evidence" value="ECO:0007669"/>
    <property type="project" value="TreeGrafter"/>
</dbReference>